<dbReference type="eggNOG" id="COG0328">
    <property type="taxonomic scope" value="Bacteria"/>
</dbReference>
<name>C5S227_9PAST</name>
<dbReference type="EMBL" id="ACQL01000097">
    <property type="protein sequence ID" value="EER46954.1"/>
    <property type="molecule type" value="Genomic_DNA"/>
</dbReference>
<dbReference type="RefSeq" id="WP_005824080.1">
    <property type="nucleotide sequence ID" value="NZ_ACQL01000097.1"/>
</dbReference>
<evidence type="ECO:0000313" key="3">
    <source>
        <dbReference type="EMBL" id="EER46954.1"/>
    </source>
</evidence>
<proteinExistence type="predicted"/>
<evidence type="ECO:0000313" key="4">
    <source>
        <dbReference type="Proteomes" id="UP000005532"/>
    </source>
</evidence>
<dbReference type="InterPro" id="IPR002156">
    <property type="entry name" value="RNaseH_domain"/>
</dbReference>
<dbReference type="GO" id="GO:0003676">
    <property type="term" value="F:nucleic acid binding"/>
    <property type="evidence" value="ECO:0007669"/>
    <property type="project" value="InterPro"/>
</dbReference>
<organism evidence="3 4">
    <name type="scientific">Actinobacillus minor NM305</name>
    <dbReference type="NCBI Taxonomy" id="637911"/>
    <lineage>
        <taxon>Bacteria</taxon>
        <taxon>Pseudomonadati</taxon>
        <taxon>Pseudomonadota</taxon>
        <taxon>Gammaproteobacteria</taxon>
        <taxon>Pasteurellales</taxon>
        <taxon>Pasteurellaceae</taxon>
        <taxon>Actinobacillus</taxon>
    </lineage>
</organism>
<dbReference type="Pfam" id="PF00075">
    <property type="entry name" value="RNase_H"/>
    <property type="match status" value="1"/>
</dbReference>
<dbReference type="SUPFAM" id="SSF53098">
    <property type="entry name" value="Ribonuclease H-like"/>
    <property type="match status" value="1"/>
</dbReference>
<dbReference type="PROSITE" id="PS50879">
    <property type="entry name" value="RNASE_H_1"/>
    <property type="match status" value="1"/>
</dbReference>
<gene>
    <name evidence="3" type="primary">rnhA</name>
    <name evidence="3" type="ORF">AM305_09631</name>
</gene>
<feature type="coiled-coil region" evidence="1">
    <location>
        <begin position="146"/>
        <end position="173"/>
    </location>
</feature>
<feature type="domain" description="RNase H type-1" evidence="2">
    <location>
        <begin position="1"/>
        <end position="134"/>
    </location>
</feature>
<evidence type="ECO:0000256" key="1">
    <source>
        <dbReference type="SAM" id="Coils"/>
    </source>
</evidence>
<comment type="caution">
    <text evidence="3">The sequence shown here is derived from an EMBL/GenBank/DDBJ whole genome shotgun (WGS) entry which is preliminary data.</text>
</comment>
<reference evidence="3 4" key="1">
    <citation type="journal article" date="2010" name="Vet. Microbiol.">
        <title>Production of haemolysins by strains of the Actinobacillus minor/porcitonsillarum complex.</title>
        <authorList>
            <person name="Arya G."/>
            <person name="Niven D.F."/>
        </authorList>
    </citation>
    <scope>NUCLEOTIDE SEQUENCE [LARGE SCALE GENOMIC DNA]</scope>
    <source>
        <strain evidence="3 4">NM305</strain>
    </source>
</reference>
<dbReference type="InterPro" id="IPR036397">
    <property type="entry name" value="RNaseH_sf"/>
</dbReference>
<dbReference type="Gene3D" id="3.30.420.10">
    <property type="entry name" value="Ribonuclease H-like superfamily/Ribonuclease H"/>
    <property type="match status" value="1"/>
</dbReference>
<dbReference type="OrthoDB" id="7845843at2"/>
<dbReference type="InterPro" id="IPR012337">
    <property type="entry name" value="RNaseH-like_sf"/>
</dbReference>
<sequence>MRNVQLYTDGSCSSHLKGKGLGGIGYILYFPDNQTLEQGSKGYYLSNNNRMELIAVLEGLKSLKKPHNVKIITDSQFVEAGIQKLLSSLELPKSEQDLWRKLSLLIQQHKISCSRSSSHPQIEQCHKLANKARETPTTYDLGIIQEVNLHQEIRQLEEKQKQLKRQVQMIQAQITILKSTLEIICENK</sequence>
<evidence type="ECO:0000259" key="2">
    <source>
        <dbReference type="PROSITE" id="PS50879"/>
    </source>
</evidence>
<accession>C5S227</accession>
<dbReference type="AlphaFoldDB" id="C5S227"/>
<dbReference type="Proteomes" id="UP000005532">
    <property type="component" value="Unassembled WGS sequence"/>
</dbReference>
<dbReference type="GO" id="GO:0004523">
    <property type="term" value="F:RNA-DNA hybrid ribonuclease activity"/>
    <property type="evidence" value="ECO:0007669"/>
    <property type="project" value="InterPro"/>
</dbReference>
<keyword evidence="1" id="KW-0175">Coiled coil</keyword>
<protein>
    <submittedName>
        <fullName evidence="3">Ribonuclease H</fullName>
    </submittedName>
</protein>